<feature type="transmembrane region" description="Helical" evidence="10">
    <location>
        <begin position="469"/>
        <end position="489"/>
    </location>
</feature>
<dbReference type="NCBIfam" id="TIGR00727">
    <property type="entry name" value="ISP4_OPT"/>
    <property type="match status" value="1"/>
</dbReference>
<keyword evidence="3" id="KW-0813">Transport</keyword>
<dbReference type="Proteomes" id="UP001215598">
    <property type="component" value="Unassembled WGS sequence"/>
</dbReference>
<dbReference type="InterPro" id="IPR004648">
    <property type="entry name" value="Oligpept_transpt"/>
</dbReference>
<protein>
    <submittedName>
        <fullName evidence="11">OPT-domain-containing protein</fullName>
    </submittedName>
</protein>
<organism evidence="11 12">
    <name type="scientific">Mycena metata</name>
    <dbReference type="NCBI Taxonomy" id="1033252"/>
    <lineage>
        <taxon>Eukaryota</taxon>
        <taxon>Fungi</taxon>
        <taxon>Dikarya</taxon>
        <taxon>Basidiomycota</taxon>
        <taxon>Agaricomycotina</taxon>
        <taxon>Agaricomycetes</taxon>
        <taxon>Agaricomycetidae</taxon>
        <taxon>Agaricales</taxon>
        <taxon>Marasmiineae</taxon>
        <taxon>Mycenaceae</taxon>
        <taxon>Mycena</taxon>
    </lineage>
</organism>
<feature type="transmembrane region" description="Helical" evidence="10">
    <location>
        <begin position="257"/>
        <end position="275"/>
    </location>
</feature>
<reference evidence="11" key="1">
    <citation type="submission" date="2023-03" db="EMBL/GenBank/DDBJ databases">
        <title>Massive genome expansion in bonnet fungi (Mycena s.s.) driven by repeated elements and novel gene families across ecological guilds.</title>
        <authorList>
            <consortium name="Lawrence Berkeley National Laboratory"/>
            <person name="Harder C.B."/>
            <person name="Miyauchi S."/>
            <person name="Viragh M."/>
            <person name="Kuo A."/>
            <person name="Thoen E."/>
            <person name="Andreopoulos B."/>
            <person name="Lu D."/>
            <person name="Skrede I."/>
            <person name="Drula E."/>
            <person name="Henrissat B."/>
            <person name="Morin E."/>
            <person name="Kohler A."/>
            <person name="Barry K."/>
            <person name="LaButti K."/>
            <person name="Morin E."/>
            <person name="Salamov A."/>
            <person name="Lipzen A."/>
            <person name="Mereny Z."/>
            <person name="Hegedus B."/>
            <person name="Baldrian P."/>
            <person name="Stursova M."/>
            <person name="Weitz H."/>
            <person name="Taylor A."/>
            <person name="Grigoriev I.V."/>
            <person name="Nagy L.G."/>
            <person name="Martin F."/>
            <person name="Kauserud H."/>
        </authorList>
    </citation>
    <scope>NUCLEOTIDE SEQUENCE</scope>
    <source>
        <strain evidence="11">CBHHK182m</strain>
    </source>
</reference>
<feature type="transmembrane region" description="Helical" evidence="10">
    <location>
        <begin position="389"/>
        <end position="415"/>
    </location>
</feature>
<name>A0AAD7ITS8_9AGAR</name>
<feature type="region of interest" description="Disordered" evidence="9">
    <location>
        <begin position="1"/>
        <end position="26"/>
    </location>
</feature>
<evidence type="ECO:0000256" key="7">
    <source>
        <dbReference type="ARBA" id="ARBA00022989"/>
    </source>
</evidence>
<dbReference type="PANTHER" id="PTHR22601">
    <property type="entry name" value="ISP4 LIKE PROTEIN"/>
    <property type="match status" value="1"/>
</dbReference>
<keyword evidence="7 10" id="KW-1133">Transmembrane helix</keyword>
<evidence type="ECO:0000256" key="2">
    <source>
        <dbReference type="ARBA" id="ARBA00008807"/>
    </source>
</evidence>
<dbReference type="EMBL" id="JARKIB010000071">
    <property type="protein sequence ID" value="KAJ7748968.1"/>
    <property type="molecule type" value="Genomic_DNA"/>
</dbReference>
<dbReference type="Pfam" id="PF03169">
    <property type="entry name" value="OPT"/>
    <property type="match status" value="1"/>
</dbReference>
<evidence type="ECO:0000256" key="10">
    <source>
        <dbReference type="SAM" id="Phobius"/>
    </source>
</evidence>
<accession>A0AAD7ITS8</accession>
<gene>
    <name evidence="11" type="ORF">B0H16DRAFT_898340</name>
</gene>
<feature type="transmembrane region" description="Helical" evidence="10">
    <location>
        <begin position="281"/>
        <end position="300"/>
    </location>
</feature>
<keyword evidence="6" id="KW-0653">Protein transport</keyword>
<keyword evidence="4 10" id="KW-0812">Transmembrane</keyword>
<keyword evidence="12" id="KW-1185">Reference proteome</keyword>
<keyword evidence="5" id="KW-0571">Peptide transport</keyword>
<feature type="transmembrane region" description="Helical" evidence="10">
    <location>
        <begin position="704"/>
        <end position="725"/>
    </location>
</feature>
<evidence type="ECO:0000256" key="1">
    <source>
        <dbReference type="ARBA" id="ARBA00004141"/>
    </source>
</evidence>
<dbReference type="GO" id="GO:0015031">
    <property type="term" value="P:protein transport"/>
    <property type="evidence" value="ECO:0007669"/>
    <property type="project" value="UniProtKB-KW"/>
</dbReference>
<keyword evidence="8 10" id="KW-0472">Membrane</keyword>
<comment type="similarity">
    <text evidence="2">Belongs to the oligopeptide OPT transporter family.</text>
</comment>
<dbReference type="InterPro" id="IPR004813">
    <property type="entry name" value="OPT"/>
</dbReference>
<sequence>MATTDKDSHLDEKGSTPSVLDEKDASGFEKDKEILADIEVLGAEIQALSDDVLEAAAHAQTMSAQEIEETIQLIVTQHGDDPNFPPAVLAAARRYLFDEDLKRDTVEYQRVYDELKVEAAMIHINSAYAEVRAVVDNTDDTSTPVGTFRAWFIGTIFVGAGGFINQFFSIRFPGITVGSNVAQVLAYPAAKMLEFLPTTQFNTFGYKWTFNPGPFNPKEHMIITIMANVGFNTPYTNSIIWVQYLPLYFNQSWATGFGYQLLVALSTNLIGYGLAGLTRRFLVYPASAVWYNNLSIIALNRAFHTEKETVANGWRLSRMRWFLYCFSAMFVYFWFPDYIFQALSYFNWMTWIAPDNISLAAITGTASGLGLNPIPTFDWNQLVYAVDPLIFPFYSTFNTFLGTLITLPVIAAVWYSNTWETAYLPINSNHVYDNTGALYTVANAVGNNTLFDQALYDDYSPAYLAAGNIIIYGVFFSVYTATLTHAILYHRHEIMHGLKSILSRKKTSELHADVHVRLMMAYKEVPEWQYLTILVIAIGLGAAGVGVYPTETSSAVVLYGVFLAAIFVIPIGIILSITNVQITLNVLAELFGGLWFPGNAVAMNYFKSYGYVTTAHTLNFAQDLKLAHYMHIPPVTTFWAQIYATIVSSFICTAILNFQMTKIAGVCTPHQIDHFSCPGINTFFTASVLWGTLGPKRMFGAGGIYNDLLWCFFIGAVLPIPFYFLRNRFKIFEYVHLPVLITGGLIWAPGSMGNVWPAVPVAYVFNVLIKRRYLAWWSKYNYITTTAFSAAIAISAVVIFFALEWPNVVINWSGNTRPFEGCDGAGCPLLPVPESGTFGPVVGQFH</sequence>
<feature type="transmembrane region" description="Helical" evidence="10">
    <location>
        <begin position="780"/>
        <end position="803"/>
    </location>
</feature>
<feature type="transmembrane region" description="Helical" evidence="10">
    <location>
        <begin position="745"/>
        <end position="768"/>
    </location>
</feature>
<evidence type="ECO:0000256" key="6">
    <source>
        <dbReference type="ARBA" id="ARBA00022927"/>
    </source>
</evidence>
<comment type="subcellular location">
    <subcellularLocation>
        <location evidence="1">Membrane</location>
        <topology evidence="1">Multi-pass membrane protein</topology>
    </subcellularLocation>
</comment>
<feature type="transmembrane region" description="Helical" evidence="10">
    <location>
        <begin position="584"/>
        <end position="606"/>
    </location>
</feature>
<evidence type="ECO:0000256" key="4">
    <source>
        <dbReference type="ARBA" id="ARBA00022692"/>
    </source>
</evidence>
<evidence type="ECO:0000256" key="5">
    <source>
        <dbReference type="ARBA" id="ARBA00022856"/>
    </source>
</evidence>
<feature type="transmembrane region" description="Helical" evidence="10">
    <location>
        <begin position="556"/>
        <end position="577"/>
    </location>
</feature>
<proteinExistence type="inferred from homology"/>
<evidence type="ECO:0000313" key="12">
    <source>
        <dbReference type="Proteomes" id="UP001215598"/>
    </source>
</evidence>
<evidence type="ECO:0000313" key="11">
    <source>
        <dbReference type="EMBL" id="KAJ7748968.1"/>
    </source>
</evidence>
<evidence type="ECO:0000256" key="9">
    <source>
        <dbReference type="SAM" id="MobiDB-lite"/>
    </source>
</evidence>
<feature type="transmembrane region" description="Helical" evidence="10">
    <location>
        <begin position="638"/>
        <end position="658"/>
    </location>
</feature>
<feature type="transmembrane region" description="Helical" evidence="10">
    <location>
        <begin position="528"/>
        <end position="550"/>
    </location>
</feature>
<evidence type="ECO:0000256" key="3">
    <source>
        <dbReference type="ARBA" id="ARBA00022448"/>
    </source>
</evidence>
<comment type="caution">
    <text evidence="11">The sequence shown here is derived from an EMBL/GenBank/DDBJ whole genome shotgun (WGS) entry which is preliminary data.</text>
</comment>
<evidence type="ECO:0000256" key="8">
    <source>
        <dbReference type="ARBA" id="ARBA00023136"/>
    </source>
</evidence>
<dbReference type="NCBIfam" id="TIGR00728">
    <property type="entry name" value="OPT_sfam"/>
    <property type="match status" value="1"/>
</dbReference>
<dbReference type="AlphaFoldDB" id="A0AAD7ITS8"/>
<feature type="transmembrane region" description="Helical" evidence="10">
    <location>
        <begin position="357"/>
        <end position="377"/>
    </location>
</feature>
<dbReference type="GO" id="GO:0016020">
    <property type="term" value="C:membrane"/>
    <property type="evidence" value="ECO:0007669"/>
    <property type="project" value="UniProtKB-SubCell"/>
</dbReference>
<feature type="transmembrane region" description="Helical" evidence="10">
    <location>
        <begin position="321"/>
        <end position="345"/>
    </location>
</feature>
<dbReference type="GO" id="GO:0035673">
    <property type="term" value="F:oligopeptide transmembrane transporter activity"/>
    <property type="evidence" value="ECO:0007669"/>
    <property type="project" value="InterPro"/>
</dbReference>